<dbReference type="Pfam" id="PF22612">
    <property type="entry name" value="GH113"/>
    <property type="match status" value="1"/>
</dbReference>
<dbReference type="CDD" id="cd19608">
    <property type="entry name" value="GH113_mannanase-like"/>
    <property type="match status" value="1"/>
</dbReference>
<evidence type="ECO:0000313" key="3">
    <source>
        <dbReference type="Proteomes" id="UP000197277"/>
    </source>
</evidence>
<proteinExistence type="predicted"/>
<dbReference type="Proteomes" id="UP000197277">
    <property type="component" value="Unassembled WGS sequence"/>
</dbReference>
<dbReference type="AlphaFoldDB" id="A0A246FK50"/>
<dbReference type="Gene3D" id="3.20.20.80">
    <property type="entry name" value="Glycosidases"/>
    <property type="match status" value="1"/>
</dbReference>
<dbReference type="SUPFAM" id="SSF51445">
    <property type="entry name" value="(Trans)glycosidases"/>
    <property type="match status" value="1"/>
</dbReference>
<comment type="caution">
    <text evidence="2">The sequence shown here is derived from an EMBL/GenBank/DDBJ whole genome shotgun (WGS) entry which is preliminary data.</text>
</comment>
<dbReference type="InterPro" id="IPR055151">
    <property type="entry name" value="GH113"/>
</dbReference>
<organism evidence="2 3">
    <name type="scientific">Hymenobacter amundsenii</name>
    <dbReference type="NCBI Taxonomy" id="2006685"/>
    <lineage>
        <taxon>Bacteria</taxon>
        <taxon>Pseudomonadati</taxon>
        <taxon>Bacteroidota</taxon>
        <taxon>Cytophagia</taxon>
        <taxon>Cytophagales</taxon>
        <taxon>Hymenobacteraceae</taxon>
        <taxon>Hymenobacter</taxon>
    </lineage>
</organism>
<evidence type="ECO:0000256" key="1">
    <source>
        <dbReference type="SAM" id="MobiDB-lite"/>
    </source>
</evidence>
<evidence type="ECO:0000313" key="2">
    <source>
        <dbReference type="EMBL" id="OWP62956.1"/>
    </source>
</evidence>
<gene>
    <name evidence="2" type="ORF">CDA63_11255</name>
</gene>
<reference evidence="2 3" key="1">
    <citation type="submission" date="2017-06" db="EMBL/GenBank/DDBJ databases">
        <title>Hymenobacter amundsenii sp. nov. isolated from regoliths in Antarctica.</title>
        <authorList>
            <person name="Sedlacek I."/>
            <person name="Kralova S."/>
            <person name="Pantucek R."/>
            <person name="Svec P."/>
            <person name="Holochova P."/>
            <person name="Stankova E."/>
            <person name="Vrbovska V."/>
            <person name="Busse H.-J."/>
        </authorList>
    </citation>
    <scope>NUCLEOTIDE SEQUENCE [LARGE SCALE GENOMIC DNA]</scope>
    <source>
        <strain evidence="2 3">CCM 8682</strain>
    </source>
</reference>
<dbReference type="EMBL" id="NIRR01000017">
    <property type="protein sequence ID" value="OWP62956.1"/>
    <property type="molecule type" value="Genomic_DNA"/>
</dbReference>
<sequence>MTPVQTAVRTSVGPPPTDGRMRGVSWVGSDSVSSLDLEPLTQAGVTWIAQTPFGWQPGAAVPEVQLHTGSGNRHYWGESDQGLLLTAARAQQRGIRTLLKPHLWLRGEGGTWPGDVKMTSDADWQAWFASYSTFILHYAEVAETGHLDGFCIGTELAQTVSHEAEWRHLIGQIRRVYHGPLTYAANWSGEFEQVKFWDALDFIGVQAYFPLSKIDQPTKATLLAAWQPPLRRLEALHKQYRKPIVFTEVGYKTTPDAAIEPWVWPDRLAVLTPPDEATQAACYAALFETFWPRPWFKGLFVWKWYPGLQPDGPARRHLDFTPQHKPAEQVMAQWFLKGK</sequence>
<evidence type="ECO:0008006" key="4">
    <source>
        <dbReference type="Google" id="ProtNLM"/>
    </source>
</evidence>
<accession>A0A246FK50</accession>
<keyword evidence="3" id="KW-1185">Reference proteome</keyword>
<feature type="region of interest" description="Disordered" evidence="1">
    <location>
        <begin position="1"/>
        <end position="23"/>
    </location>
</feature>
<dbReference type="InterPro" id="IPR017853">
    <property type="entry name" value="GH"/>
</dbReference>
<name>A0A246FK50_9BACT</name>
<protein>
    <recommendedName>
        <fullName evidence="4">GTA TIM-barrel-like domain-containing protein</fullName>
    </recommendedName>
</protein>